<evidence type="ECO:0000256" key="7">
    <source>
        <dbReference type="ARBA" id="ARBA00023239"/>
    </source>
</evidence>
<keyword evidence="4" id="KW-0028">Amino-acid biosynthesis</keyword>
<dbReference type="EC" id="4.1.1.48" evidence="3"/>
<reference evidence="9" key="1">
    <citation type="submission" date="2018-05" db="EMBL/GenBank/DDBJ databases">
        <authorList>
            <person name="Lanie J.A."/>
            <person name="Ng W.-L."/>
            <person name="Kazmierczak K.M."/>
            <person name="Andrzejewski T.M."/>
            <person name="Davidsen T.M."/>
            <person name="Wayne K.J."/>
            <person name="Tettelin H."/>
            <person name="Glass J.I."/>
            <person name="Rusch D."/>
            <person name="Podicherti R."/>
            <person name="Tsui H.-C.T."/>
            <person name="Winkler M.E."/>
        </authorList>
    </citation>
    <scope>NUCLEOTIDE SEQUENCE</scope>
</reference>
<evidence type="ECO:0000259" key="8">
    <source>
        <dbReference type="Pfam" id="PF00218"/>
    </source>
</evidence>
<dbReference type="InterPro" id="IPR013785">
    <property type="entry name" value="Aldolase_TIM"/>
</dbReference>
<protein>
    <recommendedName>
        <fullName evidence="3">indole-3-glycerol-phosphate synthase</fullName>
        <ecNumber evidence="3">4.1.1.48</ecNumber>
    </recommendedName>
</protein>
<dbReference type="GO" id="GO:0004425">
    <property type="term" value="F:indole-3-glycerol-phosphate synthase activity"/>
    <property type="evidence" value="ECO:0007669"/>
    <property type="project" value="UniProtKB-EC"/>
</dbReference>
<dbReference type="InterPro" id="IPR011060">
    <property type="entry name" value="RibuloseP-bd_barrel"/>
</dbReference>
<dbReference type="PROSITE" id="PS00614">
    <property type="entry name" value="IGPS"/>
    <property type="match status" value="1"/>
</dbReference>
<evidence type="ECO:0000313" key="9">
    <source>
        <dbReference type="EMBL" id="SVC84023.1"/>
    </source>
</evidence>
<dbReference type="InterPro" id="IPR013798">
    <property type="entry name" value="Indole-3-glycerol_P_synth_dom"/>
</dbReference>
<dbReference type="Pfam" id="PF00218">
    <property type="entry name" value="IGPS"/>
    <property type="match status" value="1"/>
</dbReference>
<keyword evidence="7" id="KW-0456">Lyase</keyword>
<proteinExistence type="predicted"/>
<feature type="non-terminal residue" evidence="9">
    <location>
        <position position="78"/>
    </location>
</feature>
<name>A0A382QEP8_9ZZZZ</name>
<feature type="domain" description="Indole-3-glycerol phosphate synthase" evidence="8">
    <location>
        <begin position="2"/>
        <end position="78"/>
    </location>
</feature>
<dbReference type="GO" id="GO:0000162">
    <property type="term" value="P:L-tryptophan biosynthetic process"/>
    <property type="evidence" value="ECO:0007669"/>
    <property type="project" value="UniProtKB-UniPathway"/>
</dbReference>
<comment type="catalytic activity">
    <reaction evidence="1">
        <text>1-(2-carboxyphenylamino)-1-deoxy-D-ribulose 5-phosphate + H(+) = (1S,2R)-1-C-(indol-3-yl)glycerol 3-phosphate + CO2 + H2O</text>
        <dbReference type="Rhea" id="RHEA:23476"/>
        <dbReference type="ChEBI" id="CHEBI:15377"/>
        <dbReference type="ChEBI" id="CHEBI:15378"/>
        <dbReference type="ChEBI" id="CHEBI:16526"/>
        <dbReference type="ChEBI" id="CHEBI:58613"/>
        <dbReference type="ChEBI" id="CHEBI:58866"/>
        <dbReference type="EC" id="4.1.1.48"/>
    </reaction>
</comment>
<evidence type="ECO:0000256" key="6">
    <source>
        <dbReference type="ARBA" id="ARBA00023141"/>
    </source>
</evidence>
<dbReference type="EMBL" id="UINC01114015">
    <property type="protein sequence ID" value="SVC84023.1"/>
    <property type="molecule type" value="Genomic_DNA"/>
</dbReference>
<dbReference type="Gene3D" id="3.20.20.70">
    <property type="entry name" value="Aldolase class I"/>
    <property type="match status" value="1"/>
</dbReference>
<dbReference type="UniPathway" id="UPA00035">
    <property type="reaction ID" value="UER00043"/>
</dbReference>
<sequence length="78" mass="8870">MSKKRDELVITKKKCSLASLIKLLPEKKNRKFKNLLQLSQINKKNNIIAEIKKASPSAGEIIKNYIPEDIAVQYEKSG</sequence>
<evidence type="ECO:0000256" key="4">
    <source>
        <dbReference type="ARBA" id="ARBA00022605"/>
    </source>
</evidence>
<dbReference type="SUPFAM" id="SSF51366">
    <property type="entry name" value="Ribulose-phoshate binding barrel"/>
    <property type="match status" value="1"/>
</dbReference>
<accession>A0A382QEP8</accession>
<keyword evidence="5" id="KW-0822">Tryptophan biosynthesis</keyword>
<comment type="pathway">
    <text evidence="2">Amino-acid biosynthesis; L-tryptophan biosynthesis; L-tryptophan from chorismate: step 4/5.</text>
</comment>
<evidence type="ECO:0000256" key="5">
    <source>
        <dbReference type="ARBA" id="ARBA00022822"/>
    </source>
</evidence>
<dbReference type="AlphaFoldDB" id="A0A382QEP8"/>
<gene>
    <name evidence="9" type="ORF">METZ01_LOCUS336877</name>
</gene>
<evidence type="ECO:0000256" key="1">
    <source>
        <dbReference type="ARBA" id="ARBA00001633"/>
    </source>
</evidence>
<evidence type="ECO:0000256" key="2">
    <source>
        <dbReference type="ARBA" id="ARBA00004696"/>
    </source>
</evidence>
<evidence type="ECO:0000256" key="3">
    <source>
        <dbReference type="ARBA" id="ARBA00012362"/>
    </source>
</evidence>
<keyword evidence="6" id="KW-0057">Aromatic amino acid biosynthesis</keyword>
<dbReference type="InterPro" id="IPR001468">
    <property type="entry name" value="Indole-3-GlycerolPSynthase_CS"/>
</dbReference>
<organism evidence="9">
    <name type="scientific">marine metagenome</name>
    <dbReference type="NCBI Taxonomy" id="408172"/>
    <lineage>
        <taxon>unclassified sequences</taxon>
        <taxon>metagenomes</taxon>
        <taxon>ecological metagenomes</taxon>
    </lineage>
</organism>